<dbReference type="Proteomes" id="UP000315353">
    <property type="component" value="Unassembled WGS sequence"/>
</dbReference>
<sequence>MHAFDVHVHGKDLIRRSGCPALMEQIDPCNTQHGKQSQNYECGGRSPICAHDLRPA</sequence>
<dbReference type="AlphaFoldDB" id="A0AB73B412"/>
<comment type="caution">
    <text evidence="1">The sequence shown here is derived from an EMBL/GenBank/DDBJ whole genome shotgun (WGS) entry which is preliminary data.</text>
</comment>
<accession>A0AB73B412</accession>
<proteinExistence type="predicted"/>
<organism evidence="1 2">
    <name type="scientific">Corynebacterium flavescens</name>
    <dbReference type="NCBI Taxonomy" id="28028"/>
    <lineage>
        <taxon>Bacteria</taxon>
        <taxon>Bacillati</taxon>
        <taxon>Actinomycetota</taxon>
        <taxon>Actinomycetes</taxon>
        <taxon>Mycobacteriales</taxon>
        <taxon>Corynebacteriaceae</taxon>
        <taxon>Corynebacterium</taxon>
    </lineage>
</organism>
<gene>
    <name evidence="1" type="ORF">CFL01nite_01180</name>
</gene>
<evidence type="ECO:0000313" key="1">
    <source>
        <dbReference type="EMBL" id="GEB96623.1"/>
    </source>
</evidence>
<protein>
    <submittedName>
        <fullName evidence="1">Uncharacterized protein</fullName>
    </submittedName>
</protein>
<reference evidence="1 2" key="1">
    <citation type="submission" date="2019-06" db="EMBL/GenBank/DDBJ databases">
        <title>Whole genome shotgun sequence of Corynebacterium flavescens NBRC 14136.</title>
        <authorList>
            <person name="Hosoyama A."/>
            <person name="Uohara A."/>
            <person name="Ohji S."/>
            <person name="Ichikawa N."/>
        </authorList>
    </citation>
    <scope>NUCLEOTIDE SEQUENCE [LARGE SCALE GENOMIC DNA]</scope>
    <source>
        <strain evidence="1 2">NBRC 14136</strain>
    </source>
</reference>
<name>A0AB73B412_CORFL</name>
<evidence type="ECO:0000313" key="2">
    <source>
        <dbReference type="Proteomes" id="UP000315353"/>
    </source>
</evidence>
<dbReference type="EMBL" id="BJNB01000001">
    <property type="protein sequence ID" value="GEB96623.1"/>
    <property type="molecule type" value="Genomic_DNA"/>
</dbReference>